<gene>
    <name evidence="1" type="ORF">DSCW_52120</name>
</gene>
<keyword evidence="2" id="KW-1185">Reference proteome</keyword>
<dbReference type="EMBL" id="AP021875">
    <property type="protein sequence ID" value="BBO77795.1"/>
    <property type="molecule type" value="Genomic_DNA"/>
</dbReference>
<dbReference type="OrthoDB" id="9803716at2"/>
<evidence type="ECO:0000313" key="2">
    <source>
        <dbReference type="Proteomes" id="UP000427769"/>
    </source>
</evidence>
<organism evidence="1 2">
    <name type="scientific">Desulfosarcina widdelii</name>
    <dbReference type="NCBI Taxonomy" id="947919"/>
    <lineage>
        <taxon>Bacteria</taxon>
        <taxon>Pseudomonadati</taxon>
        <taxon>Thermodesulfobacteriota</taxon>
        <taxon>Desulfobacteria</taxon>
        <taxon>Desulfobacterales</taxon>
        <taxon>Desulfosarcinaceae</taxon>
        <taxon>Desulfosarcina</taxon>
    </lineage>
</organism>
<accession>A0A5K7ZAN9</accession>
<dbReference type="Proteomes" id="UP000427769">
    <property type="component" value="Chromosome"/>
</dbReference>
<dbReference type="KEGG" id="dwd:DSCW_52120"/>
<name>A0A5K7ZAN9_9BACT</name>
<evidence type="ECO:0000313" key="1">
    <source>
        <dbReference type="EMBL" id="BBO77795.1"/>
    </source>
</evidence>
<sequence length="260" mass="29334">MAASIHETVSGIIASFEQGNIPEAIAYSVFPIADIPSAKWSLLNRTVMFLSGTQDARGFRQWKQVGRYVKKGARSFRILVPSFVKSENEENGEVENYLRGFMCRPVFRLEDTDGEALDYEMLELPDFPLIERAEEWGISVKAIPGNYRYYGYYIPGRKEIALATTEEGVFFHELAHAAHEQIKGALKPGQDSLQEIIAELSAQVLCRMVGKRNRDTTGNSYRYIGRYAEKIKLTPQAACLKVMSETEKVLNLILKPKGVE</sequence>
<dbReference type="AlphaFoldDB" id="A0A5K7ZAN9"/>
<reference evidence="1 2" key="1">
    <citation type="submission" date="2019-11" db="EMBL/GenBank/DDBJ databases">
        <title>Comparative genomics of hydrocarbon-degrading Desulfosarcina strains.</title>
        <authorList>
            <person name="Watanabe M."/>
            <person name="Kojima H."/>
            <person name="Fukui M."/>
        </authorList>
    </citation>
    <scope>NUCLEOTIDE SEQUENCE [LARGE SCALE GENOMIC DNA]</scope>
    <source>
        <strain evidence="1 2">PP31</strain>
    </source>
</reference>
<proteinExistence type="predicted"/>
<protein>
    <recommendedName>
        <fullName evidence="3">Antirestriction protein</fullName>
    </recommendedName>
</protein>
<evidence type="ECO:0008006" key="3">
    <source>
        <dbReference type="Google" id="ProtNLM"/>
    </source>
</evidence>